<comment type="subcellular location">
    <subcellularLocation>
        <location evidence="1 7">Cell membrane</location>
        <topology evidence="1 7">Multi-pass membrane protein</topology>
    </subcellularLocation>
</comment>
<keyword evidence="2 7" id="KW-0813">Transport</keyword>
<evidence type="ECO:0000256" key="1">
    <source>
        <dbReference type="ARBA" id="ARBA00004651"/>
    </source>
</evidence>
<protein>
    <submittedName>
        <fullName evidence="9">ABC transporter permease</fullName>
    </submittedName>
</protein>
<feature type="transmembrane region" description="Helical" evidence="7">
    <location>
        <begin position="83"/>
        <end position="109"/>
    </location>
</feature>
<dbReference type="GO" id="GO:0055085">
    <property type="term" value="P:transmembrane transport"/>
    <property type="evidence" value="ECO:0007669"/>
    <property type="project" value="InterPro"/>
</dbReference>
<feature type="transmembrane region" description="Helical" evidence="7">
    <location>
        <begin position="257"/>
        <end position="276"/>
    </location>
</feature>
<feature type="transmembrane region" description="Helical" evidence="7">
    <location>
        <begin position="202"/>
        <end position="219"/>
    </location>
</feature>
<keyword evidence="4 7" id="KW-0812">Transmembrane</keyword>
<organism evidence="9 10">
    <name type="scientific">Clostridium thermosuccinogenes</name>
    <dbReference type="NCBI Taxonomy" id="84032"/>
    <lineage>
        <taxon>Bacteria</taxon>
        <taxon>Bacillati</taxon>
        <taxon>Bacillota</taxon>
        <taxon>Clostridia</taxon>
        <taxon>Eubacteriales</taxon>
        <taxon>Clostridiaceae</taxon>
        <taxon>Clostridium</taxon>
    </lineage>
</organism>
<dbReference type="EMBL" id="NIOJ01000030">
    <property type="protein sequence ID" value="PNT98155.1"/>
    <property type="molecule type" value="Genomic_DNA"/>
</dbReference>
<accession>A0A2K2FCG3</accession>
<evidence type="ECO:0000256" key="2">
    <source>
        <dbReference type="ARBA" id="ARBA00022448"/>
    </source>
</evidence>
<evidence type="ECO:0000259" key="8">
    <source>
        <dbReference type="PROSITE" id="PS50928"/>
    </source>
</evidence>
<proteinExistence type="inferred from homology"/>
<dbReference type="CDD" id="cd06261">
    <property type="entry name" value="TM_PBP2"/>
    <property type="match status" value="1"/>
</dbReference>
<comment type="similarity">
    <text evidence="7">Belongs to the binding-protein-dependent transport system permease family.</text>
</comment>
<dbReference type="KEGG" id="cthd:CDO33_18525"/>
<dbReference type="GO" id="GO:0005886">
    <property type="term" value="C:plasma membrane"/>
    <property type="evidence" value="ECO:0007669"/>
    <property type="project" value="UniProtKB-SubCell"/>
</dbReference>
<sequence length="290" mass="31874">MSYQGTKINPSRFDKSQIKFFLVLVPLAAFMALPILYIVTTAFKPLDELFAYPPRFFARRPSLENFRDIAYVVTSSGIPLSRYILNSVVTSVIVVVFSVMMSASAGYVLSKKKFKGRKLLFTINTVALMFVPAAVKIPRYLVIEKAGLLDSFFILVLPLLAMPVGLFLVKQYIDQVPDSLIEAATIDGASDYAILRRVVMPVIKPALVTVAILAFQSSWNTAEPSTFYVNDDALKTFAFYMSAITTQTGNTVAGQGIAAAASLILFIPNLVIFILMQSNVINTMAHSGIK</sequence>
<dbReference type="PANTHER" id="PTHR43744">
    <property type="entry name" value="ABC TRANSPORTER PERMEASE PROTEIN MG189-RELATED-RELATED"/>
    <property type="match status" value="1"/>
</dbReference>
<keyword evidence="3" id="KW-1003">Cell membrane</keyword>
<evidence type="ECO:0000256" key="7">
    <source>
        <dbReference type="RuleBase" id="RU363032"/>
    </source>
</evidence>
<dbReference type="OrthoDB" id="9787837at2"/>
<evidence type="ECO:0000313" key="9">
    <source>
        <dbReference type="EMBL" id="PNT98155.1"/>
    </source>
</evidence>
<feature type="transmembrane region" description="Helical" evidence="7">
    <location>
        <begin position="148"/>
        <end position="169"/>
    </location>
</feature>
<dbReference type="PROSITE" id="PS50928">
    <property type="entry name" value="ABC_TM1"/>
    <property type="match status" value="1"/>
</dbReference>
<name>A0A2K2FCG3_9CLOT</name>
<dbReference type="Pfam" id="PF00528">
    <property type="entry name" value="BPD_transp_1"/>
    <property type="match status" value="1"/>
</dbReference>
<reference evidence="9 10" key="1">
    <citation type="submission" date="2017-06" db="EMBL/GenBank/DDBJ databases">
        <title>Investigating the central metabolism of Clostridium thermosuccinogenes.</title>
        <authorList>
            <person name="Koendjbiharie J.G."/>
            <person name="van Kranenburg R."/>
        </authorList>
    </citation>
    <scope>NUCLEOTIDE SEQUENCE [LARGE SCALE GENOMIC DNA]</scope>
    <source>
        <strain evidence="9 10">DSM 5806</strain>
    </source>
</reference>
<dbReference type="PANTHER" id="PTHR43744:SF1">
    <property type="entry name" value="BINDING-PROTEIN-DEPENDENT TRANSPORT SYSTEMS INNER MEMBRANE COMPONENT"/>
    <property type="match status" value="1"/>
</dbReference>
<dbReference type="SUPFAM" id="SSF161098">
    <property type="entry name" value="MetI-like"/>
    <property type="match status" value="1"/>
</dbReference>
<feature type="transmembrane region" description="Helical" evidence="7">
    <location>
        <begin position="121"/>
        <end position="142"/>
    </location>
</feature>
<keyword evidence="6 7" id="KW-0472">Membrane</keyword>
<feature type="transmembrane region" description="Helical" evidence="7">
    <location>
        <begin position="20"/>
        <end position="39"/>
    </location>
</feature>
<keyword evidence="10" id="KW-1185">Reference proteome</keyword>
<dbReference type="InterPro" id="IPR000515">
    <property type="entry name" value="MetI-like"/>
</dbReference>
<feature type="domain" description="ABC transmembrane type-1" evidence="8">
    <location>
        <begin position="84"/>
        <end position="276"/>
    </location>
</feature>
<dbReference type="RefSeq" id="WP_103081923.1">
    <property type="nucleotide sequence ID" value="NZ_CP021850.1"/>
</dbReference>
<evidence type="ECO:0000256" key="3">
    <source>
        <dbReference type="ARBA" id="ARBA00022475"/>
    </source>
</evidence>
<dbReference type="Gene3D" id="1.10.3720.10">
    <property type="entry name" value="MetI-like"/>
    <property type="match status" value="1"/>
</dbReference>
<evidence type="ECO:0000256" key="4">
    <source>
        <dbReference type="ARBA" id="ARBA00022692"/>
    </source>
</evidence>
<dbReference type="InterPro" id="IPR035906">
    <property type="entry name" value="MetI-like_sf"/>
</dbReference>
<evidence type="ECO:0000256" key="6">
    <source>
        <dbReference type="ARBA" id="ARBA00023136"/>
    </source>
</evidence>
<keyword evidence="5 7" id="KW-1133">Transmembrane helix</keyword>
<comment type="caution">
    <text evidence="9">The sequence shown here is derived from an EMBL/GenBank/DDBJ whole genome shotgun (WGS) entry which is preliminary data.</text>
</comment>
<gene>
    <name evidence="9" type="ORF">CDQ84_11725</name>
</gene>
<evidence type="ECO:0000313" key="10">
    <source>
        <dbReference type="Proteomes" id="UP000236151"/>
    </source>
</evidence>
<dbReference type="AlphaFoldDB" id="A0A2K2FCG3"/>
<dbReference type="Proteomes" id="UP000236151">
    <property type="component" value="Unassembled WGS sequence"/>
</dbReference>
<evidence type="ECO:0000256" key="5">
    <source>
        <dbReference type="ARBA" id="ARBA00022989"/>
    </source>
</evidence>